<organism evidence="1">
    <name type="scientific">seawater metagenome</name>
    <dbReference type="NCBI Taxonomy" id="1561972"/>
    <lineage>
        <taxon>unclassified sequences</taxon>
        <taxon>metagenomes</taxon>
        <taxon>ecological metagenomes</taxon>
    </lineage>
</organism>
<name>A0A5E8CJL2_9ZZZZ</name>
<evidence type="ECO:0000313" key="1">
    <source>
        <dbReference type="EMBL" id="VVU95227.1"/>
    </source>
</evidence>
<proteinExistence type="predicted"/>
<gene>
    <name evidence="1" type="ORF">CPAV1605_952</name>
</gene>
<dbReference type="EMBL" id="CABVLZ010000004">
    <property type="protein sequence ID" value="VVU95227.1"/>
    <property type="molecule type" value="Genomic_DNA"/>
</dbReference>
<reference evidence="1" key="1">
    <citation type="submission" date="2019-09" db="EMBL/GenBank/DDBJ databases">
        <authorList>
            <person name="Needham M D."/>
        </authorList>
    </citation>
    <scope>NUCLEOTIDE SEQUENCE</scope>
</reference>
<protein>
    <submittedName>
        <fullName evidence="1">Uncharacterized protein</fullName>
    </submittedName>
</protein>
<dbReference type="AlphaFoldDB" id="A0A5E8CJL2"/>
<accession>A0A5E8CJL2</accession>
<sequence length="196" mass="23384">MLGGNQQTVREAWYSIMDNLIQIRKKYPNLDGLKYWETIKVFLEGIDGRNNSQISYNPKHKEIITKFEKFLNHLPEKDDKGNLIERNHFLLQQLNLPYKDKGKVSFRRFMQIALNIGQFEDFNNTEYFSPEIIELIKKTQLSDINTYMTPDNYNKFIFDNTDLLKLQQILNKLNKNPPLKQEGGGIIRRYKIDYHY</sequence>